<dbReference type="Proteomes" id="UP000054423">
    <property type="component" value="Unassembled WGS sequence"/>
</dbReference>
<organism evidence="1">
    <name type="scientific">Phytophthora nicotianae</name>
    <name type="common">Potato buckeye rot agent</name>
    <name type="synonym">Phytophthora parasitica</name>
    <dbReference type="NCBI Taxonomy" id="4792"/>
    <lineage>
        <taxon>Eukaryota</taxon>
        <taxon>Sar</taxon>
        <taxon>Stramenopiles</taxon>
        <taxon>Oomycota</taxon>
        <taxon>Peronosporomycetes</taxon>
        <taxon>Peronosporales</taxon>
        <taxon>Peronosporaceae</taxon>
        <taxon>Phytophthora</taxon>
    </lineage>
</organism>
<dbReference type="AlphaFoldDB" id="W2LH93"/>
<name>W2LH93_PHYNI</name>
<protein>
    <submittedName>
        <fullName evidence="1">Uncharacterized protein</fullName>
    </submittedName>
</protein>
<dbReference type="VEuPathDB" id="FungiDB:PPTG_02745"/>
<dbReference type="EMBL" id="KI678951">
    <property type="protein sequence ID" value="ETL96010.1"/>
    <property type="molecule type" value="Genomic_DNA"/>
</dbReference>
<proteinExistence type="predicted"/>
<accession>W2LH93</accession>
<feature type="non-terminal residue" evidence="1">
    <location>
        <position position="61"/>
    </location>
</feature>
<sequence>MDEQDMGVVSCKNSPDDEPVVKYLRREIDGILTTKEKVTTMMCEHVEVLPPPPPNVEKSHT</sequence>
<evidence type="ECO:0000313" key="1">
    <source>
        <dbReference type="EMBL" id="ETL96010.1"/>
    </source>
</evidence>
<gene>
    <name evidence="1" type="ORF">L917_06329</name>
</gene>
<reference evidence="1" key="1">
    <citation type="submission" date="2013-11" db="EMBL/GenBank/DDBJ databases">
        <title>The Genome Sequence of Phytophthora parasitica CHvinca01.</title>
        <authorList>
            <consortium name="The Broad Institute Genomics Platform"/>
            <person name="Russ C."/>
            <person name="Tyler B."/>
            <person name="Panabieres F."/>
            <person name="Shan W."/>
            <person name="Tripathy S."/>
            <person name="Grunwald N."/>
            <person name="Machado M."/>
            <person name="Johnson C.S."/>
            <person name="Arredondo F."/>
            <person name="Hong C."/>
            <person name="Coffey M."/>
            <person name="Young S.K."/>
            <person name="Zeng Q."/>
            <person name="Gargeya S."/>
            <person name="Fitzgerald M."/>
            <person name="Abouelleil A."/>
            <person name="Alvarado L."/>
            <person name="Chapman S.B."/>
            <person name="Gainer-Dewar J."/>
            <person name="Goldberg J."/>
            <person name="Griggs A."/>
            <person name="Gujja S."/>
            <person name="Hansen M."/>
            <person name="Howarth C."/>
            <person name="Imamovic A."/>
            <person name="Ireland A."/>
            <person name="Larimer J."/>
            <person name="McCowan C."/>
            <person name="Murphy C."/>
            <person name="Pearson M."/>
            <person name="Poon T.W."/>
            <person name="Priest M."/>
            <person name="Roberts A."/>
            <person name="Saif S."/>
            <person name="Shea T."/>
            <person name="Sykes S."/>
            <person name="Wortman J."/>
            <person name="Nusbaum C."/>
            <person name="Birren B."/>
        </authorList>
    </citation>
    <scope>NUCLEOTIDE SEQUENCE [LARGE SCALE GENOMIC DNA]</scope>
    <source>
        <strain evidence="1">CHvinca01</strain>
    </source>
</reference>